<evidence type="ECO:0000256" key="9">
    <source>
        <dbReference type="ARBA" id="ARBA00023242"/>
    </source>
</evidence>
<evidence type="ECO:0000256" key="2">
    <source>
        <dbReference type="ARBA" id="ARBA00005733"/>
    </source>
</evidence>
<comment type="caution">
    <text evidence="14">The sequence shown here is derived from an EMBL/GenBank/DDBJ whole genome shotgun (WGS) entry which is preliminary data.</text>
</comment>
<reference evidence="14 15" key="1">
    <citation type="submission" date="2019-09" db="EMBL/GenBank/DDBJ databases">
        <title>Bird 10,000 Genomes (B10K) Project - Family phase.</title>
        <authorList>
            <person name="Zhang G."/>
        </authorList>
    </citation>
    <scope>NUCLEOTIDE SEQUENCE [LARGE SCALE GENOMIC DNA]</scope>
    <source>
        <strain evidence="14">B10K-DU-002-35</strain>
        <tissue evidence="14">Muscle</tissue>
    </source>
</reference>
<evidence type="ECO:0000259" key="13">
    <source>
        <dbReference type="PROSITE" id="PS51057"/>
    </source>
</evidence>
<feature type="non-terminal residue" evidence="14">
    <location>
        <position position="235"/>
    </location>
</feature>
<evidence type="ECO:0000259" key="12">
    <source>
        <dbReference type="PROSITE" id="PS50071"/>
    </source>
</evidence>
<evidence type="ECO:0000256" key="5">
    <source>
        <dbReference type="ARBA" id="ARBA00023015"/>
    </source>
</evidence>
<evidence type="ECO:0000256" key="8">
    <source>
        <dbReference type="ARBA" id="ARBA00023163"/>
    </source>
</evidence>
<dbReference type="PRINTS" id="PR00027">
    <property type="entry name" value="PAIREDBOX"/>
</dbReference>
<organism evidence="14 15">
    <name type="scientific">Rhinopomastus cyanomelas</name>
    <name type="common">Common scimitarbill</name>
    <dbReference type="NCBI Taxonomy" id="113115"/>
    <lineage>
        <taxon>Eukaryota</taxon>
        <taxon>Metazoa</taxon>
        <taxon>Chordata</taxon>
        <taxon>Craniata</taxon>
        <taxon>Vertebrata</taxon>
        <taxon>Euteleostomi</taxon>
        <taxon>Archelosauria</taxon>
        <taxon>Archosauria</taxon>
        <taxon>Dinosauria</taxon>
        <taxon>Saurischia</taxon>
        <taxon>Theropoda</taxon>
        <taxon>Coelurosauria</taxon>
        <taxon>Aves</taxon>
        <taxon>Neognathae</taxon>
        <taxon>Neoaves</taxon>
        <taxon>Telluraves</taxon>
        <taxon>Coraciimorphae</taxon>
        <taxon>Bucerotiformes</taxon>
        <taxon>Rhinopomastidae</taxon>
        <taxon>Rhinopomastus</taxon>
    </lineage>
</organism>
<evidence type="ECO:0000256" key="7">
    <source>
        <dbReference type="ARBA" id="ARBA00023155"/>
    </source>
</evidence>
<dbReference type="SMART" id="SM00389">
    <property type="entry name" value="HOX"/>
    <property type="match status" value="1"/>
</dbReference>
<keyword evidence="7 10" id="KW-0371">Homeobox</keyword>
<dbReference type="FunFam" id="1.10.10.10:FF:000003">
    <property type="entry name" value="Paired box protein Pax-6"/>
    <property type="match status" value="1"/>
</dbReference>
<name>A0A7L1NVP3_RHICY</name>
<dbReference type="SMART" id="SM00351">
    <property type="entry name" value="PAX"/>
    <property type="match status" value="1"/>
</dbReference>
<dbReference type="InterPro" id="IPR017970">
    <property type="entry name" value="Homeobox_CS"/>
</dbReference>
<evidence type="ECO:0000256" key="6">
    <source>
        <dbReference type="ARBA" id="ARBA00023125"/>
    </source>
</evidence>
<dbReference type="InterPro" id="IPR001523">
    <property type="entry name" value="Paired_dom"/>
</dbReference>
<dbReference type="InterPro" id="IPR009057">
    <property type="entry name" value="Homeodomain-like_sf"/>
</dbReference>
<keyword evidence="8" id="KW-0804">Transcription</keyword>
<dbReference type="PANTHER" id="PTHR45636">
    <property type="entry name" value="PAIRED BOX PROTEIN PAX-6-RELATED-RELATED"/>
    <property type="match status" value="1"/>
</dbReference>
<dbReference type="EMBL" id="VXBP01009461">
    <property type="protein sequence ID" value="NXO03673.1"/>
    <property type="molecule type" value="Genomic_DNA"/>
</dbReference>
<dbReference type="GO" id="GO:0000978">
    <property type="term" value="F:RNA polymerase II cis-regulatory region sequence-specific DNA binding"/>
    <property type="evidence" value="ECO:0007669"/>
    <property type="project" value="TreeGrafter"/>
</dbReference>
<evidence type="ECO:0000256" key="1">
    <source>
        <dbReference type="ARBA" id="ARBA00004123"/>
    </source>
</evidence>
<dbReference type="InterPro" id="IPR043565">
    <property type="entry name" value="PAX_fam"/>
</dbReference>
<evidence type="ECO:0000313" key="15">
    <source>
        <dbReference type="Proteomes" id="UP000565785"/>
    </source>
</evidence>
<dbReference type="PROSITE" id="PS51057">
    <property type="entry name" value="PAIRED_2"/>
    <property type="match status" value="1"/>
</dbReference>
<accession>A0A7L1NVP3</accession>
<dbReference type="Gene3D" id="1.10.10.60">
    <property type="entry name" value="Homeodomain-like"/>
    <property type="match status" value="1"/>
</dbReference>
<feature type="domain" description="Homeobox" evidence="12">
    <location>
        <begin position="165"/>
        <end position="225"/>
    </location>
</feature>
<keyword evidence="3" id="KW-0217">Developmental protein</keyword>
<evidence type="ECO:0000256" key="4">
    <source>
        <dbReference type="ARBA" id="ARBA00022724"/>
    </source>
</evidence>
<feature type="non-terminal residue" evidence="14">
    <location>
        <position position="1"/>
    </location>
</feature>
<feature type="DNA-binding region" description="Homeobox" evidence="10">
    <location>
        <begin position="167"/>
        <end position="226"/>
    </location>
</feature>
<keyword evidence="15" id="KW-1185">Reference proteome</keyword>
<dbReference type="PROSITE" id="PS00027">
    <property type="entry name" value="HOMEOBOX_1"/>
    <property type="match status" value="1"/>
</dbReference>
<comment type="similarity">
    <text evidence="2">Belongs to the paired homeobox family.</text>
</comment>
<dbReference type="CDD" id="cd00086">
    <property type="entry name" value="homeodomain"/>
    <property type="match status" value="1"/>
</dbReference>
<evidence type="ECO:0000313" key="14">
    <source>
        <dbReference type="EMBL" id="NXO03673.1"/>
    </source>
</evidence>
<feature type="domain" description="Paired" evidence="13">
    <location>
        <begin position="1"/>
        <end position="130"/>
    </location>
</feature>
<evidence type="ECO:0000256" key="3">
    <source>
        <dbReference type="ARBA" id="ARBA00022473"/>
    </source>
</evidence>
<sequence>GPSGVNQLGGLFVSGRPLPTCQRRRIVQLAASGLRGSDISRSLKVTPGCVSKILGRFWRTGALEPGGAGGAGGSRARRAPPEVVARISQLKLEQPSLFAWQIRRQLQAEGTCPGGRTPSVSSINRVLRNLPSTLWGFERHPVPGVGGTVPTGSQHPPAHQWLPVSSQYRNRTVFSRQQVEALEEEFQRGQYPDTGTRQRLAAATRLPDSTIRVWFSNRRARWRRQTRWQLEATGA</sequence>
<dbReference type="PROSITE" id="PS50071">
    <property type="entry name" value="HOMEOBOX_2"/>
    <property type="match status" value="1"/>
</dbReference>
<dbReference type="GO" id="GO:0005634">
    <property type="term" value="C:nucleus"/>
    <property type="evidence" value="ECO:0007669"/>
    <property type="project" value="UniProtKB-SubCell"/>
</dbReference>
<dbReference type="AlphaFoldDB" id="A0A7L1NVP3"/>
<keyword evidence="4" id="KW-0563">Paired box</keyword>
<keyword evidence="5" id="KW-0805">Transcription regulation</keyword>
<dbReference type="Pfam" id="PF00046">
    <property type="entry name" value="Homeodomain"/>
    <property type="match status" value="1"/>
</dbReference>
<dbReference type="SUPFAM" id="SSF46689">
    <property type="entry name" value="Homeodomain-like"/>
    <property type="match status" value="2"/>
</dbReference>
<evidence type="ECO:0000256" key="10">
    <source>
        <dbReference type="PROSITE-ProRule" id="PRU00108"/>
    </source>
</evidence>
<keyword evidence="6 10" id="KW-0238">DNA-binding</keyword>
<evidence type="ECO:0000256" key="11">
    <source>
        <dbReference type="RuleBase" id="RU000682"/>
    </source>
</evidence>
<dbReference type="PANTHER" id="PTHR45636:SF8">
    <property type="entry name" value="PAIRED BOX PROTEIN PAX-4"/>
    <property type="match status" value="1"/>
</dbReference>
<dbReference type="GO" id="GO:0000981">
    <property type="term" value="F:DNA-binding transcription factor activity, RNA polymerase II-specific"/>
    <property type="evidence" value="ECO:0007669"/>
    <property type="project" value="InterPro"/>
</dbReference>
<keyword evidence="9 10" id="KW-0539">Nucleus</keyword>
<dbReference type="InterPro" id="IPR036388">
    <property type="entry name" value="WH-like_DNA-bd_sf"/>
</dbReference>
<dbReference type="OrthoDB" id="3225452at2759"/>
<dbReference type="Pfam" id="PF00292">
    <property type="entry name" value="PAX"/>
    <property type="match status" value="1"/>
</dbReference>
<gene>
    <name evidence="14" type="primary">Pax4</name>
    <name evidence="14" type="ORF">RHICYA_R15265</name>
</gene>
<dbReference type="Proteomes" id="UP000565785">
    <property type="component" value="Unassembled WGS sequence"/>
</dbReference>
<dbReference type="InterPro" id="IPR001356">
    <property type="entry name" value="HD"/>
</dbReference>
<dbReference type="Gene3D" id="1.10.10.10">
    <property type="entry name" value="Winged helix-like DNA-binding domain superfamily/Winged helix DNA-binding domain"/>
    <property type="match status" value="2"/>
</dbReference>
<protein>
    <submittedName>
        <fullName evidence="14">PAX4 protein</fullName>
    </submittedName>
</protein>
<comment type="subcellular location">
    <subcellularLocation>
        <location evidence="1 10 11">Nucleus</location>
    </subcellularLocation>
</comment>
<proteinExistence type="inferred from homology"/>